<dbReference type="InterPro" id="IPR018357">
    <property type="entry name" value="Hexapep_transf_CS"/>
</dbReference>
<protein>
    <submittedName>
        <fullName evidence="3">Transferase family hexapeptide repeat protein</fullName>
    </submittedName>
</protein>
<dbReference type="PANTHER" id="PTHR43300">
    <property type="entry name" value="ACETYLTRANSFERASE"/>
    <property type="match status" value="1"/>
</dbReference>
<reference evidence="3 4" key="1">
    <citation type="submission" date="2019-03" db="EMBL/GenBank/DDBJ databases">
        <title>Genomic Encyclopedia of Type Strains, Phase IV (KMG-IV): sequencing the most valuable type-strain genomes for metagenomic binning, comparative biology and taxonomic classification.</title>
        <authorList>
            <person name="Goeker M."/>
        </authorList>
    </citation>
    <scope>NUCLEOTIDE SEQUENCE [LARGE SCALE GENOMIC DNA]</scope>
    <source>
        <strain evidence="3 4">DSM 100055</strain>
    </source>
</reference>
<organism evidence="3 4">
    <name type="scientific">Hypnocyclicus thermotrophus</name>
    <dbReference type="NCBI Taxonomy" id="1627895"/>
    <lineage>
        <taxon>Bacteria</taxon>
        <taxon>Fusobacteriati</taxon>
        <taxon>Fusobacteriota</taxon>
        <taxon>Fusobacteriia</taxon>
        <taxon>Fusobacteriales</taxon>
        <taxon>Fusobacteriaceae</taxon>
        <taxon>Hypnocyclicus</taxon>
    </lineage>
</organism>
<evidence type="ECO:0000313" key="4">
    <source>
        <dbReference type="Proteomes" id="UP000294678"/>
    </source>
</evidence>
<dbReference type="RefSeq" id="WP_134112094.1">
    <property type="nucleotide sequence ID" value="NZ_SOBG01000001.1"/>
</dbReference>
<dbReference type="InterPro" id="IPR050179">
    <property type="entry name" value="Trans_hexapeptide_repeat"/>
</dbReference>
<keyword evidence="1 3" id="KW-0808">Transferase</keyword>
<dbReference type="EMBL" id="SOBG01000001">
    <property type="protein sequence ID" value="TDT72445.1"/>
    <property type="molecule type" value="Genomic_DNA"/>
</dbReference>
<accession>A0AA46I6G7</accession>
<dbReference type="AlphaFoldDB" id="A0AA46I6G7"/>
<sequence>MIKKIIRKLVYKIAIRDKKYMGLYRKICKPRSDEYAEYLKKINYLYSIGEGCRINPYAGFTDPKYVKIGNNTCLSACTIIGHEGAVAVFATATGKVLDKVGKVVIGDNCFVGYGATIMPNVVIGNNSIIASGSVVAKDVPDGVIVGGVPAKVIGLTKDYIIRLEEQTKKYPWYDLIKTRTKVYDDEMEKELLKMRLKYFFEE</sequence>
<dbReference type="CDD" id="cd04647">
    <property type="entry name" value="LbH_MAT_like"/>
    <property type="match status" value="1"/>
</dbReference>
<dbReference type="Proteomes" id="UP000294678">
    <property type="component" value="Unassembled WGS sequence"/>
</dbReference>
<dbReference type="SUPFAM" id="SSF51161">
    <property type="entry name" value="Trimeric LpxA-like enzymes"/>
    <property type="match status" value="1"/>
</dbReference>
<dbReference type="Pfam" id="PF00132">
    <property type="entry name" value="Hexapep"/>
    <property type="match status" value="1"/>
</dbReference>
<name>A0AA46I6G7_9FUSO</name>
<dbReference type="PROSITE" id="PS00101">
    <property type="entry name" value="HEXAPEP_TRANSFERASES"/>
    <property type="match status" value="1"/>
</dbReference>
<keyword evidence="4" id="KW-1185">Reference proteome</keyword>
<dbReference type="Gene3D" id="2.160.10.10">
    <property type="entry name" value="Hexapeptide repeat proteins"/>
    <property type="match status" value="1"/>
</dbReference>
<keyword evidence="2" id="KW-0677">Repeat</keyword>
<evidence type="ECO:0000256" key="2">
    <source>
        <dbReference type="ARBA" id="ARBA00022737"/>
    </source>
</evidence>
<dbReference type="InterPro" id="IPR001451">
    <property type="entry name" value="Hexapep"/>
</dbReference>
<dbReference type="InterPro" id="IPR011004">
    <property type="entry name" value="Trimer_LpxA-like_sf"/>
</dbReference>
<evidence type="ECO:0000256" key="1">
    <source>
        <dbReference type="ARBA" id="ARBA00022679"/>
    </source>
</evidence>
<comment type="caution">
    <text evidence="3">The sequence shown here is derived from an EMBL/GenBank/DDBJ whole genome shotgun (WGS) entry which is preliminary data.</text>
</comment>
<gene>
    <name evidence="3" type="ORF">EV215_0251</name>
</gene>
<proteinExistence type="predicted"/>
<evidence type="ECO:0000313" key="3">
    <source>
        <dbReference type="EMBL" id="TDT72445.1"/>
    </source>
</evidence>
<dbReference type="GO" id="GO:0016740">
    <property type="term" value="F:transferase activity"/>
    <property type="evidence" value="ECO:0007669"/>
    <property type="project" value="UniProtKB-KW"/>
</dbReference>